<dbReference type="InterPro" id="IPR007527">
    <property type="entry name" value="Znf_SWIM"/>
</dbReference>
<evidence type="ECO:0000256" key="2">
    <source>
        <dbReference type="SAM" id="MobiDB-lite"/>
    </source>
</evidence>
<comment type="caution">
    <text evidence="5">The sequence shown here is derived from an EMBL/GenBank/DDBJ whole genome shotgun (WGS) entry which is preliminary data.</text>
</comment>
<feature type="domain" description="SWIM-type" evidence="3">
    <location>
        <begin position="137"/>
        <end position="179"/>
    </location>
</feature>
<keyword evidence="6" id="KW-1185">Reference proteome</keyword>
<organism evidence="5 6">
    <name type="scientific">Strigomonas culicis</name>
    <dbReference type="NCBI Taxonomy" id="28005"/>
    <lineage>
        <taxon>Eukaryota</taxon>
        <taxon>Discoba</taxon>
        <taxon>Euglenozoa</taxon>
        <taxon>Kinetoplastea</taxon>
        <taxon>Metakinetoplastina</taxon>
        <taxon>Trypanosomatida</taxon>
        <taxon>Trypanosomatidae</taxon>
        <taxon>Strigomonadinae</taxon>
        <taxon>Strigomonas</taxon>
    </lineage>
</organism>
<dbReference type="PROSITE" id="PS50966">
    <property type="entry name" value="ZF_SWIM"/>
    <property type="match status" value="1"/>
</dbReference>
<dbReference type="GO" id="GO:0008270">
    <property type="term" value="F:zinc ion binding"/>
    <property type="evidence" value="ECO:0007669"/>
    <property type="project" value="UniProtKB-KW"/>
</dbReference>
<dbReference type="GO" id="GO:0000724">
    <property type="term" value="P:double-strand break repair via homologous recombination"/>
    <property type="evidence" value="ECO:0007669"/>
    <property type="project" value="TreeGrafter"/>
</dbReference>
<dbReference type="Proteomes" id="UP000015354">
    <property type="component" value="Unassembled WGS sequence"/>
</dbReference>
<evidence type="ECO:0000256" key="1">
    <source>
        <dbReference type="PROSITE-ProRule" id="PRU00325"/>
    </source>
</evidence>
<evidence type="ECO:0000313" key="6">
    <source>
        <dbReference type="Proteomes" id="UP000015354"/>
    </source>
</evidence>
<dbReference type="AlphaFoldDB" id="S9UP15"/>
<keyword evidence="1" id="KW-0479">Metal-binding</keyword>
<evidence type="ECO:0000259" key="3">
    <source>
        <dbReference type="PROSITE" id="PS50966"/>
    </source>
</evidence>
<name>S9UP15_9TRYP</name>
<feature type="region of interest" description="Disordered" evidence="2">
    <location>
        <begin position="98"/>
        <end position="127"/>
    </location>
</feature>
<feature type="compositionally biased region" description="Polar residues" evidence="2">
    <location>
        <begin position="98"/>
        <end position="107"/>
    </location>
</feature>
<reference evidence="5 6" key="1">
    <citation type="journal article" date="2013" name="PLoS ONE">
        <title>Predicting the Proteins of Angomonas deanei, Strigomonas culicis and Their Respective Endosymbionts Reveals New Aspects of the Trypanosomatidae Family.</title>
        <authorList>
            <person name="Motta M.C."/>
            <person name="Martins A.C."/>
            <person name="de Souza S.S."/>
            <person name="Catta-Preta C.M."/>
            <person name="Silva R."/>
            <person name="Klein C.C."/>
            <person name="de Almeida L.G."/>
            <person name="de Lima Cunha O."/>
            <person name="Ciapina L.P."/>
            <person name="Brocchi M."/>
            <person name="Colabardini A.C."/>
            <person name="de Araujo Lima B."/>
            <person name="Machado C.R."/>
            <person name="de Almeida Soares C.M."/>
            <person name="Probst C.M."/>
            <person name="de Menezes C.B."/>
            <person name="Thompson C.E."/>
            <person name="Bartholomeu D.C."/>
            <person name="Gradia D.F."/>
            <person name="Pavoni D.P."/>
            <person name="Grisard E.C."/>
            <person name="Fantinatti-Garboggini F."/>
            <person name="Marchini F.K."/>
            <person name="Rodrigues-Luiz G.F."/>
            <person name="Wagner G."/>
            <person name="Goldman G.H."/>
            <person name="Fietto J.L."/>
            <person name="Elias M.C."/>
            <person name="Goldman M.H."/>
            <person name="Sagot M.F."/>
            <person name="Pereira M."/>
            <person name="Stoco P.H."/>
            <person name="de Mendonca-Neto R.P."/>
            <person name="Teixeira S.M."/>
            <person name="Maciel T.E."/>
            <person name="de Oliveira Mendes T.A."/>
            <person name="Urmenyi T.P."/>
            <person name="de Souza W."/>
            <person name="Schenkman S."/>
            <person name="de Vasconcelos A.T."/>
        </authorList>
    </citation>
    <scope>NUCLEOTIDE SEQUENCE [LARGE SCALE GENOMIC DNA]</scope>
</reference>
<accession>S9UP15</accession>
<evidence type="ECO:0000313" key="5">
    <source>
        <dbReference type="EMBL" id="EPY30504.1"/>
    </source>
</evidence>
<dbReference type="PANTHER" id="PTHR28498">
    <property type="entry name" value="ZINC FINGER SWIM DOMAIN-CONTAINING PROTEIN 7"/>
    <property type="match status" value="1"/>
</dbReference>
<keyword evidence="1" id="KW-0862">Zinc</keyword>
<dbReference type="EMBL" id="ATMH01004167">
    <property type="protein sequence ID" value="EPY30237.1"/>
    <property type="molecule type" value="Genomic_DNA"/>
</dbReference>
<dbReference type="PANTHER" id="PTHR28498:SF1">
    <property type="entry name" value="ZINC FINGER SWIM DOMAIN-CONTAINING PROTEIN 7"/>
    <property type="match status" value="1"/>
</dbReference>
<evidence type="ECO:0000313" key="4">
    <source>
        <dbReference type="EMBL" id="EPY30237.1"/>
    </source>
</evidence>
<protein>
    <recommendedName>
        <fullName evidence="3">SWIM-type domain-containing protein</fullName>
    </recommendedName>
</protein>
<sequence>MNIFPTFTEDVPLLLTEATLDRYATFLASTSGESDAANGAEKTAAPLESNADYPASSAEEALAPLELLYGKTFVHALAIALHGAEAVTCYIERDSAISSQPAEQQASPPGEGEEAMPRRTRDTSSTTALPHSLRRLYRVGEHVLVSPYYCPCSAYTYKSIRRQEVWCCKHLLALQILLKLESVGIHQANIITREVDSASFCELARESFQKAT</sequence>
<dbReference type="GO" id="GO:0097196">
    <property type="term" value="C:Shu complex"/>
    <property type="evidence" value="ECO:0007669"/>
    <property type="project" value="TreeGrafter"/>
</dbReference>
<proteinExistence type="predicted"/>
<dbReference type="EMBL" id="ATMH01004033">
    <property type="protein sequence ID" value="EPY30504.1"/>
    <property type="molecule type" value="Genomic_DNA"/>
</dbReference>
<keyword evidence="1" id="KW-0863">Zinc-finger</keyword>
<gene>
    <name evidence="5" type="ORF">STCU_04033</name>
    <name evidence="4" type="ORF">STCU_04167</name>
</gene>
<reference evidence="5" key="2">
    <citation type="submission" date="2013-03" db="EMBL/GenBank/DDBJ databases">
        <authorList>
            <person name="Motta M.C.M."/>
            <person name="Martins A.C.A."/>
            <person name="Preta C.M.C.C."/>
            <person name="Silva R."/>
            <person name="de Souza S.S."/>
            <person name="Klein C.C."/>
            <person name="de Almeida L.G.P."/>
            <person name="Cunha O.L."/>
            <person name="Colabardini A.C."/>
            <person name="Lima B.A."/>
            <person name="Machado C.R."/>
            <person name="Soares C.M.A."/>
            <person name="de Menezes C.B.A."/>
            <person name="Bartolomeu D.C."/>
            <person name="Grisard E.C."/>
            <person name="Fantinatti-Garboggini F."/>
            <person name="Rodrigues-Luiz G.F."/>
            <person name="Wagner G."/>
            <person name="Goldman G.H."/>
            <person name="Fietto J.L.R."/>
            <person name="Ciapina L.P."/>
            <person name="Brocchi M."/>
            <person name="Elias M.C."/>
            <person name="Goldman M.H.S."/>
            <person name="Sagot M.-F."/>
            <person name="Pereira M."/>
            <person name="Stoco P.H."/>
            <person name="Teixeira S.M.R."/>
            <person name="de Mendonca-Neto R.P."/>
            <person name="Maciel T.E.F."/>
            <person name="Mendes T.A.O."/>
            <person name="Urmenyi T.P."/>
            <person name="Teixeira M.M.G."/>
            <person name="de Camargo E.F.P."/>
            <person name="de Sousa W."/>
            <person name="Schenkman S."/>
            <person name="de Vasconcelos A.T.R."/>
        </authorList>
    </citation>
    <scope>NUCLEOTIDE SEQUENCE</scope>
</reference>
<dbReference type="OrthoDB" id="337581at2759"/>